<dbReference type="Proteomes" id="UP001465976">
    <property type="component" value="Unassembled WGS sequence"/>
</dbReference>
<feature type="transmembrane region" description="Helical" evidence="6">
    <location>
        <begin position="257"/>
        <end position="278"/>
    </location>
</feature>
<dbReference type="Pfam" id="PF00083">
    <property type="entry name" value="Sugar_tr"/>
    <property type="match status" value="1"/>
</dbReference>
<feature type="transmembrane region" description="Helical" evidence="6">
    <location>
        <begin position="327"/>
        <end position="348"/>
    </location>
</feature>
<evidence type="ECO:0000256" key="1">
    <source>
        <dbReference type="ARBA" id="ARBA00004141"/>
    </source>
</evidence>
<evidence type="ECO:0000313" key="8">
    <source>
        <dbReference type="EMBL" id="KAL0568226.1"/>
    </source>
</evidence>
<feature type="transmembrane region" description="Helical" evidence="6">
    <location>
        <begin position="139"/>
        <end position="162"/>
    </location>
</feature>
<dbReference type="InterPro" id="IPR005829">
    <property type="entry name" value="Sugar_transporter_CS"/>
</dbReference>
<keyword evidence="4 6" id="KW-0472">Membrane</keyword>
<feature type="region of interest" description="Disordered" evidence="5">
    <location>
        <begin position="482"/>
        <end position="504"/>
    </location>
</feature>
<dbReference type="SUPFAM" id="SSF103473">
    <property type="entry name" value="MFS general substrate transporter"/>
    <property type="match status" value="1"/>
</dbReference>
<feature type="domain" description="Major facilitator superfamily (MFS) profile" evidence="7">
    <location>
        <begin position="1"/>
        <end position="504"/>
    </location>
</feature>
<comment type="subcellular location">
    <subcellularLocation>
        <location evidence="1">Membrane</location>
        <topology evidence="1">Multi-pass membrane protein</topology>
    </subcellularLocation>
</comment>
<evidence type="ECO:0000256" key="2">
    <source>
        <dbReference type="ARBA" id="ARBA00022692"/>
    </source>
</evidence>
<dbReference type="PROSITE" id="PS00217">
    <property type="entry name" value="SUGAR_TRANSPORT_2"/>
    <property type="match status" value="1"/>
</dbReference>
<reference evidence="8 9" key="1">
    <citation type="submission" date="2024-02" db="EMBL/GenBank/DDBJ databases">
        <title>A draft genome for the cacao thread blight pathogen Marasmius crinis-equi.</title>
        <authorList>
            <person name="Cohen S.P."/>
            <person name="Baruah I.K."/>
            <person name="Amoako-Attah I."/>
            <person name="Bukari Y."/>
            <person name="Meinhardt L.W."/>
            <person name="Bailey B.A."/>
        </authorList>
    </citation>
    <scope>NUCLEOTIDE SEQUENCE [LARGE SCALE GENOMIC DNA]</scope>
    <source>
        <strain evidence="8 9">GH-76</strain>
    </source>
</reference>
<feature type="transmembrane region" description="Helical" evidence="6">
    <location>
        <begin position="42"/>
        <end position="62"/>
    </location>
</feature>
<dbReference type="InterPro" id="IPR020846">
    <property type="entry name" value="MFS_dom"/>
</dbReference>
<comment type="caution">
    <text evidence="8">The sequence shown here is derived from an EMBL/GenBank/DDBJ whole genome shotgun (WGS) entry which is preliminary data.</text>
</comment>
<keyword evidence="2 6" id="KW-0812">Transmembrane</keyword>
<accession>A0ABR3EZ61</accession>
<evidence type="ECO:0000256" key="5">
    <source>
        <dbReference type="SAM" id="MobiDB-lite"/>
    </source>
</evidence>
<gene>
    <name evidence="8" type="ORF">V5O48_013764</name>
</gene>
<sequence length="504" mass="55214">MIEHIDVPCPGTLTLLQKNVLPEAFGVADPDSTLPCDGTKDLQLKVAASAGAVLGSLVFGYLGDIKGRKKMYGFELVIIVVATLGQAVAAGGQSINVISVLTMWRFVMGFGVGGDYPSSAVIASEYFESVYRGRILSSVFAFQGLGTLTAAIVTLICLAAFGDSDASLDKIWRVVLGFICIVGVLAVVFRFKIPEPPRYIFFVERHPRPVGEFLDRYQVNPGPETVNDILRQARGQSWPDFVEVLCREWKQLACLSYAWFVVDFSFYGLGLNSSVIIAKTNLFGTRSTDSFAGRLKGICYGNLTLLAGAIPGHLACIAFIDRIGRRYLQAVGFIAVAFLFLIMGFLSYLPDRDGSDDDASPQNDKVPWVAFFAIYCISNFFQNFGANSTTFILPAEHFPTRYRSTAYGIAAASGKLGSVITQILLFIYAVVSATGLIPTKFLEETKQRSLESLTADEINMDILRHPQDHQPVDRVPNDVAMNANREVNGDGRPPQPSLELRTRY</sequence>
<evidence type="ECO:0000256" key="6">
    <source>
        <dbReference type="SAM" id="Phobius"/>
    </source>
</evidence>
<organism evidence="8 9">
    <name type="scientific">Marasmius crinis-equi</name>
    <dbReference type="NCBI Taxonomy" id="585013"/>
    <lineage>
        <taxon>Eukaryota</taxon>
        <taxon>Fungi</taxon>
        <taxon>Dikarya</taxon>
        <taxon>Basidiomycota</taxon>
        <taxon>Agaricomycotina</taxon>
        <taxon>Agaricomycetes</taxon>
        <taxon>Agaricomycetidae</taxon>
        <taxon>Agaricales</taxon>
        <taxon>Marasmiineae</taxon>
        <taxon>Marasmiaceae</taxon>
        <taxon>Marasmius</taxon>
    </lineage>
</organism>
<proteinExistence type="predicted"/>
<evidence type="ECO:0000256" key="3">
    <source>
        <dbReference type="ARBA" id="ARBA00022989"/>
    </source>
</evidence>
<evidence type="ECO:0000256" key="4">
    <source>
        <dbReference type="ARBA" id="ARBA00023136"/>
    </source>
</evidence>
<dbReference type="PANTHER" id="PTHR24064">
    <property type="entry name" value="SOLUTE CARRIER FAMILY 22 MEMBER"/>
    <property type="match status" value="1"/>
</dbReference>
<feature type="transmembrane region" description="Helical" evidence="6">
    <location>
        <begin position="74"/>
        <end position="92"/>
    </location>
</feature>
<dbReference type="InterPro" id="IPR036259">
    <property type="entry name" value="MFS_trans_sf"/>
</dbReference>
<name>A0ABR3EZ61_9AGAR</name>
<evidence type="ECO:0000259" key="7">
    <source>
        <dbReference type="PROSITE" id="PS50850"/>
    </source>
</evidence>
<feature type="transmembrane region" description="Helical" evidence="6">
    <location>
        <begin position="174"/>
        <end position="191"/>
    </location>
</feature>
<dbReference type="InterPro" id="IPR005828">
    <property type="entry name" value="MFS_sugar_transport-like"/>
</dbReference>
<feature type="transmembrane region" description="Helical" evidence="6">
    <location>
        <begin position="298"/>
        <end position="320"/>
    </location>
</feature>
<protein>
    <recommendedName>
        <fullName evidence="7">Major facilitator superfamily (MFS) profile domain-containing protein</fullName>
    </recommendedName>
</protein>
<keyword evidence="9" id="KW-1185">Reference proteome</keyword>
<dbReference type="PROSITE" id="PS50850">
    <property type="entry name" value="MFS"/>
    <property type="match status" value="1"/>
</dbReference>
<feature type="transmembrane region" description="Helical" evidence="6">
    <location>
        <begin position="405"/>
        <end position="431"/>
    </location>
</feature>
<evidence type="ECO:0000313" key="9">
    <source>
        <dbReference type="Proteomes" id="UP001465976"/>
    </source>
</evidence>
<keyword evidence="3 6" id="KW-1133">Transmembrane helix</keyword>
<dbReference type="Gene3D" id="1.20.1250.20">
    <property type="entry name" value="MFS general substrate transporter like domains"/>
    <property type="match status" value="1"/>
</dbReference>
<dbReference type="EMBL" id="JBAHYK010001387">
    <property type="protein sequence ID" value="KAL0568226.1"/>
    <property type="molecule type" value="Genomic_DNA"/>
</dbReference>